<evidence type="ECO:0000259" key="4">
    <source>
        <dbReference type="PROSITE" id="PS51987"/>
    </source>
</evidence>
<evidence type="ECO:0000313" key="6">
    <source>
        <dbReference type="Proteomes" id="UP000019374"/>
    </source>
</evidence>
<organism evidence="5 6">
    <name type="scientific">Ophiocordyceps sinensis (strain Co18 / CGMCC 3.14243)</name>
    <name type="common">Yarsagumba caterpillar fungus</name>
    <name type="synonym">Hirsutella sinensis</name>
    <dbReference type="NCBI Taxonomy" id="911162"/>
    <lineage>
        <taxon>Eukaryota</taxon>
        <taxon>Fungi</taxon>
        <taxon>Dikarya</taxon>
        <taxon>Ascomycota</taxon>
        <taxon>Pezizomycotina</taxon>
        <taxon>Sordariomycetes</taxon>
        <taxon>Hypocreomycetidae</taxon>
        <taxon>Hypocreales</taxon>
        <taxon>Ophiocordycipitaceae</taxon>
        <taxon>Ophiocordyceps</taxon>
    </lineage>
</organism>
<dbReference type="InterPro" id="IPR008146">
    <property type="entry name" value="Gln_synth_cat_dom"/>
</dbReference>
<reference evidence="5 6" key="1">
    <citation type="journal article" date="2013" name="Chin. Sci. Bull.">
        <title>Genome survey uncovers the secrets of sex and lifestyle in caterpillar fungus.</title>
        <authorList>
            <person name="Hu X."/>
            <person name="Zhang Y."/>
            <person name="Xiao G."/>
            <person name="Zheng P."/>
            <person name="Xia Y."/>
            <person name="Zhang X."/>
            <person name="St Leger R.J."/>
            <person name="Liu X."/>
            <person name="Wang C."/>
        </authorList>
    </citation>
    <scope>NUCLEOTIDE SEQUENCE [LARGE SCALE GENOMIC DNA]</scope>
    <source>
        <strain evidence="6">Co18 / CGMCC 3.14243</strain>
        <tissue evidence="5">Fruit-body</tissue>
    </source>
</reference>
<dbReference type="Gene3D" id="3.30.590.10">
    <property type="entry name" value="Glutamine synthetase/guanido kinase, catalytic domain"/>
    <property type="match status" value="2"/>
</dbReference>
<name>T5A4R0_OPHSC</name>
<dbReference type="InterPro" id="IPR014746">
    <property type="entry name" value="Gln_synth/guanido_kin_cat_dom"/>
</dbReference>
<evidence type="ECO:0000256" key="1">
    <source>
        <dbReference type="ARBA" id="ARBA00022598"/>
    </source>
</evidence>
<dbReference type="AlphaFoldDB" id="T5A4R0"/>
<dbReference type="PANTHER" id="PTHR43785">
    <property type="entry name" value="GAMMA-GLUTAMYLPUTRESCINE SYNTHETASE"/>
    <property type="match status" value="1"/>
</dbReference>
<dbReference type="GO" id="GO:0004356">
    <property type="term" value="F:glutamine synthetase activity"/>
    <property type="evidence" value="ECO:0007669"/>
    <property type="project" value="InterPro"/>
</dbReference>
<dbReference type="EMBL" id="KE660601">
    <property type="protein sequence ID" value="EQK97385.1"/>
    <property type="molecule type" value="Genomic_DNA"/>
</dbReference>
<comment type="similarity">
    <text evidence="2 3">Belongs to the glutamine synthetase family.</text>
</comment>
<dbReference type="OrthoDB" id="3364440at2759"/>
<gene>
    <name evidence="5" type="ORF">OCS_06902</name>
</gene>
<dbReference type="eggNOG" id="KOG0683">
    <property type="taxonomic scope" value="Eukaryota"/>
</dbReference>
<dbReference type="Pfam" id="PF00120">
    <property type="entry name" value="Gln-synt_C"/>
    <property type="match status" value="2"/>
</dbReference>
<sequence length="234" mass="25704">MLCAGVQVEAFQTEDHRGQFEIALGPLPPVQAVDQLILVHDTLKRVFARHGLVATMSPRPVPLRQQSTGQHTHISIDPPHKEDCVPFAYPTTCPTSASGPGAQAMSWHGGTENRSVAIRKIKSGHWEMRFVDATANMYLALAAMLSAGMMGCVKGEPLLWHDASLDPRLVAGGGASMPKTIDEAMDLLDGDLEDFEAMMESRIVGHYVRMKKHEASKLRGMHLEEVRELLAELF</sequence>
<feature type="domain" description="GS catalytic" evidence="4">
    <location>
        <begin position="1"/>
        <end position="234"/>
    </location>
</feature>
<dbReference type="SUPFAM" id="SSF55931">
    <property type="entry name" value="Glutamine synthetase/guanido kinase"/>
    <property type="match status" value="1"/>
</dbReference>
<dbReference type="PANTHER" id="PTHR43785:SF2">
    <property type="entry name" value="TYPE-1 GLUTAMINE SYNTHETASE 1"/>
    <property type="match status" value="1"/>
</dbReference>
<dbReference type="SMART" id="SM01230">
    <property type="entry name" value="Gln-synt_C"/>
    <property type="match status" value="1"/>
</dbReference>
<keyword evidence="1" id="KW-0436">Ligase</keyword>
<proteinExistence type="inferred from homology"/>
<protein>
    <submittedName>
        <fullName evidence="5">FluG protein</fullName>
    </submittedName>
</protein>
<evidence type="ECO:0000256" key="3">
    <source>
        <dbReference type="RuleBase" id="RU000384"/>
    </source>
</evidence>
<dbReference type="PROSITE" id="PS51987">
    <property type="entry name" value="GS_CATALYTIC"/>
    <property type="match status" value="1"/>
</dbReference>
<dbReference type="Proteomes" id="UP000019374">
    <property type="component" value="Unassembled WGS sequence"/>
</dbReference>
<evidence type="ECO:0000256" key="2">
    <source>
        <dbReference type="PROSITE-ProRule" id="PRU01331"/>
    </source>
</evidence>
<evidence type="ECO:0000313" key="5">
    <source>
        <dbReference type="EMBL" id="EQK97385.1"/>
    </source>
</evidence>
<dbReference type="HOGENOM" id="CLU_017290_6_1_1"/>
<accession>T5A4R0</accession>